<dbReference type="Pfam" id="PF06071">
    <property type="entry name" value="YchF-GTPase_C"/>
    <property type="match status" value="1"/>
</dbReference>
<dbReference type="InterPro" id="IPR012675">
    <property type="entry name" value="Beta-grasp_dom_sf"/>
</dbReference>
<dbReference type="InterPro" id="IPR041706">
    <property type="entry name" value="YchF_N"/>
</dbReference>
<name>A0A1G1YRF2_9BACT</name>
<evidence type="ECO:0000256" key="2">
    <source>
        <dbReference type="ARBA" id="ARBA00022723"/>
    </source>
</evidence>
<evidence type="ECO:0000256" key="5">
    <source>
        <dbReference type="ARBA" id="ARBA00022842"/>
    </source>
</evidence>
<dbReference type="PRINTS" id="PR00326">
    <property type="entry name" value="GTP1OBG"/>
</dbReference>
<dbReference type="GO" id="GO:0005524">
    <property type="term" value="F:ATP binding"/>
    <property type="evidence" value="ECO:0007669"/>
    <property type="project" value="UniProtKB-UniRule"/>
</dbReference>
<protein>
    <recommendedName>
        <fullName evidence="6">Ribosome-binding ATPase YchF</fullName>
    </recommendedName>
</protein>
<organism evidence="10 11">
    <name type="scientific">Candidatus Buchananbacteria bacterium RIFCSPLOWO2_01_FULL_46_12</name>
    <dbReference type="NCBI Taxonomy" id="1797546"/>
    <lineage>
        <taxon>Bacteria</taxon>
        <taxon>Candidatus Buchananiibacteriota</taxon>
    </lineage>
</organism>
<dbReference type="Proteomes" id="UP000176512">
    <property type="component" value="Unassembled WGS sequence"/>
</dbReference>
<feature type="compositionally biased region" description="Basic and acidic residues" evidence="7">
    <location>
        <begin position="228"/>
        <end position="239"/>
    </location>
</feature>
<evidence type="ECO:0000256" key="7">
    <source>
        <dbReference type="SAM" id="MobiDB-lite"/>
    </source>
</evidence>
<sequence length="372" mass="40974">MSFSIGIVGLPNVGKSTLFKALTKKQVDVANYPFCTIDPNIGVVAVPDERLDKMAEVSKSEKIVPTTIEFVDIAGLVKDAHKGEGLGNQFLSHIREVDAIAQVIRKFSDSNVVHVSGKIDPQSDKETINLELIFADLQTIDKRHQSLARLTHGQDKEAVKALAVIDKIKAALDQGQLAKTVELTVEEETYIKDLSLLTKKPMLYVLNVDESDEALAQADESDVTSTTTDKDNPSAERQEGDYIPISAKIEAELSELPAEDAKQYLKELGLKESGLDKLITASYKLLDLITFFTSGPKETKAWTIKRNSKAPQAAGVIHTDFEKGFIRAEVINWQDFVDCGGDVPAKEKGLVRLEGKEYLTQDGDVVHFRFSV</sequence>
<dbReference type="InterPro" id="IPR023192">
    <property type="entry name" value="TGS-like_dom_sf"/>
</dbReference>
<dbReference type="PANTHER" id="PTHR23305">
    <property type="entry name" value="OBG GTPASE FAMILY"/>
    <property type="match status" value="1"/>
</dbReference>
<dbReference type="HAMAP" id="MF_00944">
    <property type="entry name" value="YchF_OLA1_ATPase"/>
    <property type="match status" value="1"/>
</dbReference>
<dbReference type="CDD" id="cd01900">
    <property type="entry name" value="YchF"/>
    <property type="match status" value="1"/>
</dbReference>
<evidence type="ECO:0000259" key="9">
    <source>
        <dbReference type="PROSITE" id="PS51880"/>
    </source>
</evidence>
<feature type="domain" description="TGS" evidence="9">
    <location>
        <begin position="287"/>
        <end position="370"/>
    </location>
</feature>
<dbReference type="SUPFAM" id="SSF81271">
    <property type="entry name" value="TGS-like"/>
    <property type="match status" value="1"/>
</dbReference>
<feature type="domain" description="OBG-type G" evidence="8">
    <location>
        <begin position="3"/>
        <end position="265"/>
    </location>
</feature>
<keyword evidence="2" id="KW-0479">Metal-binding</keyword>
<comment type="cofactor">
    <cofactor evidence="1">
        <name>Mg(2+)</name>
        <dbReference type="ChEBI" id="CHEBI:18420"/>
    </cofactor>
</comment>
<evidence type="ECO:0000256" key="4">
    <source>
        <dbReference type="ARBA" id="ARBA00022840"/>
    </source>
</evidence>
<dbReference type="FunFam" id="3.10.20.30:FF:000001">
    <property type="entry name" value="Ribosome-binding ATPase YchF"/>
    <property type="match status" value="1"/>
</dbReference>
<keyword evidence="3 6" id="KW-0547">Nucleotide-binding</keyword>
<evidence type="ECO:0000256" key="6">
    <source>
        <dbReference type="HAMAP-Rule" id="MF_00944"/>
    </source>
</evidence>
<dbReference type="GO" id="GO:0016887">
    <property type="term" value="F:ATP hydrolysis activity"/>
    <property type="evidence" value="ECO:0007669"/>
    <property type="project" value="UniProtKB-UniRule"/>
</dbReference>
<dbReference type="FunFam" id="1.10.150.300:FF:000001">
    <property type="entry name" value="Ribosome-binding ATPase YchF"/>
    <property type="match status" value="1"/>
</dbReference>
<dbReference type="InterPro" id="IPR027417">
    <property type="entry name" value="P-loop_NTPase"/>
</dbReference>
<dbReference type="InterPro" id="IPR031167">
    <property type="entry name" value="G_OBG"/>
</dbReference>
<comment type="function">
    <text evidence="6">ATPase that binds to both the 70S ribosome and the 50S ribosomal subunit in a nucleotide-independent manner.</text>
</comment>
<proteinExistence type="inferred from homology"/>
<evidence type="ECO:0000256" key="3">
    <source>
        <dbReference type="ARBA" id="ARBA00022741"/>
    </source>
</evidence>
<dbReference type="InterPro" id="IPR004396">
    <property type="entry name" value="ATPase_YchF/OLA1"/>
</dbReference>
<evidence type="ECO:0000313" key="10">
    <source>
        <dbReference type="EMBL" id="OGY54938.1"/>
    </source>
</evidence>
<dbReference type="GO" id="GO:0043023">
    <property type="term" value="F:ribosomal large subunit binding"/>
    <property type="evidence" value="ECO:0007669"/>
    <property type="project" value="UniProtKB-UniRule"/>
</dbReference>
<dbReference type="Gene3D" id="1.10.150.300">
    <property type="entry name" value="TGS-like domain"/>
    <property type="match status" value="1"/>
</dbReference>
<accession>A0A1G1YRF2</accession>
<dbReference type="PROSITE" id="PS51710">
    <property type="entry name" value="G_OBG"/>
    <property type="match status" value="1"/>
</dbReference>
<evidence type="ECO:0000256" key="1">
    <source>
        <dbReference type="ARBA" id="ARBA00001946"/>
    </source>
</evidence>
<dbReference type="EMBL" id="MHIP01000022">
    <property type="protein sequence ID" value="OGY54938.1"/>
    <property type="molecule type" value="Genomic_DNA"/>
</dbReference>
<dbReference type="PROSITE" id="PS51880">
    <property type="entry name" value="TGS"/>
    <property type="match status" value="1"/>
</dbReference>
<dbReference type="NCBIfam" id="TIGR00092">
    <property type="entry name" value="redox-regulated ATPase YchF"/>
    <property type="match status" value="1"/>
</dbReference>
<dbReference type="CDD" id="cd04867">
    <property type="entry name" value="TGS_YchF_OLA1"/>
    <property type="match status" value="1"/>
</dbReference>
<dbReference type="GO" id="GO:0005525">
    <property type="term" value="F:GTP binding"/>
    <property type="evidence" value="ECO:0007669"/>
    <property type="project" value="InterPro"/>
</dbReference>
<reference evidence="10 11" key="1">
    <citation type="journal article" date="2016" name="Nat. Commun.">
        <title>Thousands of microbial genomes shed light on interconnected biogeochemical processes in an aquifer system.</title>
        <authorList>
            <person name="Anantharaman K."/>
            <person name="Brown C.T."/>
            <person name="Hug L.A."/>
            <person name="Sharon I."/>
            <person name="Castelle C.J."/>
            <person name="Probst A.J."/>
            <person name="Thomas B.C."/>
            <person name="Singh A."/>
            <person name="Wilkins M.J."/>
            <person name="Karaoz U."/>
            <person name="Brodie E.L."/>
            <person name="Williams K.H."/>
            <person name="Hubbard S.S."/>
            <person name="Banfield J.F."/>
        </authorList>
    </citation>
    <scope>NUCLEOTIDE SEQUENCE [LARGE SCALE GENOMIC DNA]</scope>
</reference>
<dbReference type="PIRSF" id="PIRSF006641">
    <property type="entry name" value="CHP00092"/>
    <property type="match status" value="1"/>
</dbReference>
<evidence type="ECO:0000259" key="8">
    <source>
        <dbReference type="PROSITE" id="PS51710"/>
    </source>
</evidence>
<evidence type="ECO:0000313" key="11">
    <source>
        <dbReference type="Proteomes" id="UP000176512"/>
    </source>
</evidence>
<dbReference type="InterPro" id="IPR012676">
    <property type="entry name" value="TGS-like"/>
</dbReference>
<dbReference type="Gene3D" id="3.10.20.30">
    <property type="match status" value="1"/>
</dbReference>
<comment type="caution">
    <text evidence="10">The sequence shown here is derived from an EMBL/GenBank/DDBJ whole genome shotgun (WGS) entry which is preliminary data.</text>
</comment>
<gene>
    <name evidence="6" type="primary">ychF</name>
    <name evidence="10" type="ORF">A3A24_03375</name>
</gene>
<dbReference type="GO" id="GO:0005737">
    <property type="term" value="C:cytoplasm"/>
    <property type="evidence" value="ECO:0007669"/>
    <property type="project" value="TreeGrafter"/>
</dbReference>
<keyword evidence="5" id="KW-0460">Magnesium</keyword>
<dbReference type="PANTHER" id="PTHR23305:SF18">
    <property type="entry name" value="OBG-TYPE G DOMAIN-CONTAINING PROTEIN"/>
    <property type="match status" value="1"/>
</dbReference>
<dbReference type="InterPro" id="IPR006073">
    <property type="entry name" value="GTP-bd"/>
</dbReference>
<feature type="region of interest" description="Disordered" evidence="7">
    <location>
        <begin position="216"/>
        <end position="239"/>
    </location>
</feature>
<dbReference type="GO" id="GO:0046872">
    <property type="term" value="F:metal ion binding"/>
    <property type="evidence" value="ECO:0007669"/>
    <property type="project" value="UniProtKB-KW"/>
</dbReference>
<keyword evidence="4 6" id="KW-0067">ATP-binding</keyword>
<dbReference type="Pfam" id="PF01926">
    <property type="entry name" value="MMR_HSR1"/>
    <property type="match status" value="1"/>
</dbReference>
<feature type="binding site" evidence="6">
    <location>
        <begin position="12"/>
        <end position="17"/>
    </location>
    <ligand>
        <name>ATP</name>
        <dbReference type="ChEBI" id="CHEBI:30616"/>
    </ligand>
</feature>
<dbReference type="InterPro" id="IPR004095">
    <property type="entry name" value="TGS"/>
</dbReference>
<dbReference type="SUPFAM" id="SSF52540">
    <property type="entry name" value="P-loop containing nucleoside triphosphate hydrolases"/>
    <property type="match status" value="1"/>
</dbReference>
<dbReference type="InterPro" id="IPR013029">
    <property type="entry name" value="YchF_C"/>
</dbReference>
<dbReference type="AlphaFoldDB" id="A0A1G1YRF2"/>
<comment type="similarity">
    <text evidence="6">Belongs to the TRAFAC class OBG-HflX-like GTPase superfamily. OBG GTPase family. YchF/OLA1 subfamily.</text>
</comment>
<dbReference type="Gene3D" id="3.40.50.300">
    <property type="entry name" value="P-loop containing nucleotide triphosphate hydrolases"/>
    <property type="match status" value="1"/>
</dbReference>